<feature type="compositionally biased region" description="Basic and acidic residues" evidence="1">
    <location>
        <begin position="120"/>
        <end position="129"/>
    </location>
</feature>
<evidence type="ECO:0000256" key="2">
    <source>
        <dbReference type="SAM" id="Phobius"/>
    </source>
</evidence>
<proteinExistence type="predicted"/>
<dbReference type="AlphaFoldDB" id="A0A2P6N899"/>
<keyword evidence="2" id="KW-0812">Transmembrane</keyword>
<feature type="transmembrane region" description="Helical" evidence="2">
    <location>
        <begin position="61"/>
        <end position="79"/>
    </location>
</feature>
<accession>A0A2P6N899</accession>
<keyword evidence="2" id="KW-0472">Membrane</keyword>
<dbReference type="InParanoid" id="A0A2P6N899"/>
<dbReference type="Proteomes" id="UP000241769">
    <property type="component" value="Unassembled WGS sequence"/>
</dbReference>
<protein>
    <submittedName>
        <fullName evidence="3">Uncharacterized protein</fullName>
    </submittedName>
</protein>
<feature type="compositionally biased region" description="Basic and acidic residues" evidence="1">
    <location>
        <begin position="33"/>
        <end position="53"/>
    </location>
</feature>
<keyword evidence="4" id="KW-1185">Reference proteome</keyword>
<evidence type="ECO:0000313" key="4">
    <source>
        <dbReference type="Proteomes" id="UP000241769"/>
    </source>
</evidence>
<dbReference type="EMBL" id="MDYQ01000159">
    <property type="protein sequence ID" value="PRP80173.1"/>
    <property type="molecule type" value="Genomic_DNA"/>
</dbReference>
<gene>
    <name evidence="3" type="ORF">PROFUN_12131</name>
</gene>
<evidence type="ECO:0000256" key="1">
    <source>
        <dbReference type="SAM" id="MobiDB-lite"/>
    </source>
</evidence>
<feature type="region of interest" description="Disordered" evidence="1">
    <location>
        <begin position="33"/>
        <end position="54"/>
    </location>
</feature>
<evidence type="ECO:0000313" key="3">
    <source>
        <dbReference type="EMBL" id="PRP80173.1"/>
    </source>
</evidence>
<organism evidence="3 4">
    <name type="scientific">Planoprotostelium fungivorum</name>
    <dbReference type="NCBI Taxonomy" id="1890364"/>
    <lineage>
        <taxon>Eukaryota</taxon>
        <taxon>Amoebozoa</taxon>
        <taxon>Evosea</taxon>
        <taxon>Variosea</taxon>
        <taxon>Cavosteliida</taxon>
        <taxon>Cavosteliaceae</taxon>
        <taxon>Planoprotostelium</taxon>
    </lineage>
</organism>
<sequence>MSHIRAASISRNPTIWTNCNIETSGKDLCRTADSDVRDRGKQLSDEKDEEPKRTATLRRSSWHYVALSALFSHLILSFIRGLRGYKYLYPPCFLQRRRIKSLENRHQGSKNLKGIISRSQKTDHRERPDPHEIDVCIKQENQIDLDGVAEAGKRGEMKEGECNLENGIEVKMTGPEVEPRALKIINGFPKTVSGNSFRSLLECRFDQGALKEAYNKSPVESYNVPYVRVLARVFKMSTPASSTIPYATTM</sequence>
<reference evidence="3 4" key="1">
    <citation type="journal article" date="2018" name="Genome Biol. Evol.">
        <title>Multiple Roots of Fruiting Body Formation in Amoebozoa.</title>
        <authorList>
            <person name="Hillmann F."/>
            <person name="Forbes G."/>
            <person name="Novohradska S."/>
            <person name="Ferling I."/>
            <person name="Riege K."/>
            <person name="Groth M."/>
            <person name="Westermann M."/>
            <person name="Marz M."/>
            <person name="Spaller T."/>
            <person name="Winckler T."/>
            <person name="Schaap P."/>
            <person name="Glockner G."/>
        </authorList>
    </citation>
    <scope>NUCLEOTIDE SEQUENCE [LARGE SCALE GENOMIC DNA]</scope>
    <source>
        <strain evidence="3 4">Jena</strain>
    </source>
</reference>
<name>A0A2P6N899_9EUKA</name>
<keyword evidence="2" id="KW-1133">Transmembrane helix</keyword>
<feature type="region of interest" description="Disordered" evidence="1">
    <location>
        <begin position="110"/>
        <end position="129"/>
    </location>
</feature>
<comment type="caution">
    <text evidence="3">The sequence shown here is derived from an EMBL/GenBank/DDBJ whole genome shotgun (WGS) entry which is preliminary data.</text>
</comment>